<name>A0A1R4GH42_9GAMM</name>
<evidence type="ECO:0000313" key="3">
    <source>
        <dbReference type="Proteomes" id="UP000188357"/>
    </source>
</evidence>
<sequence length="621" mass="70093">MKIPSKPYLYRRHHKLAALSLAVPLVLSACQVAPSSDQNAFISKISQLPSEQQSQMAKDTLLQALQNQSRSDYAYQVNVIGSNEQRRERLANATPQQLAMSDVPINHCEHVHDEAYVELLQQVEKAGLEIYDAKYSEEREAIKHAYQKCVAALEQPYSQVSYEQWLQQAVQQAKADLANAEAGIEPGRAEADRVEASLAKAEGDIEEVEEEDFDSFDESIDDSQSFSSPFGEITADALPGYDDSHTKLDARKAKLLNAYLLNPTSITGSGIYRASAGKVSILPTFAYQSRNLQMLNSHFIYIDARQGAVYLWAETFAYILSSSIDPNLGLDMKDKWIKIDLNDGSLPKSFLPDLLKAHLLAKDKVNANASVEQYRFISPLQLQNQSPKPDEKYQPYLNEAMLLIERNLTEQQYNEGMQLYLTTVYDQMTKKYPQLLQSENNSEQGNNHKYFSSEHIFTKIFNAIEKAKQEKFVAKTDDLSSVKTIESDRDEKANDKKPAIEYAIKDESLAENKWLWRNVYGLDNKQRIVWQLAQRQIDNSTSLPYGTNDLLSGVRLEALTRYDRVSSSAPMFAALPSGASMPSNSNSVDLQSYFENLKSSYDKGEGSEQGKILFESLQQIR</sequence>
<protein>
    <recommendedName>
        <fullName evidence="4">Lipoprotein</fullName>
    </recommendedName>
</protein>
<organism evidence="2 3">
    <name type="scientific">Psychrobacter piechaudii</name>
    <dbReference type="NCBI Taxonomy" id="1945521"/>
    <lineage>
        <taxon>Bacteria</taxon>
        <taxon>Pseudomonadati</taxon>
        <taxon>Pseudomonadota</taxon>
        <taxon>Gammaproteobacteria</taxon>
        <taxon>Moraxellales</taxon>
        <taxon>Moraxellaceae</taxon>
        <taxon>Psychrobacter</taxon>
    </lineage>
</organism>
<reference evidence="2 3" key="1">
    <citation type="submission" date="2017-02" db="EMBL/GenBank/DDBJ databases">
        <authorList>
            <person name="Peterson S.W."/>
        </authorList>
    </citation>
    <scope>NUCLEOTIDE SEQUENCE [LARGE SCALE GENOMIC DNA]</scope>
    <source>
        <strain evidence="2">Psychrobacter_piechaudii</strain>
    </source>
</reference>
<evidence type="ECO:0000313" key="2">
    <source>
        <dbReference type="EMBL" id="SJM67541.1"/>
    </source>
</evidence>
<keyword evidence="1" id="KW-0732">Signal</keyword>
<dbReference type="AlphaFoldDB" id="A0A1R4GH42"/>
<evidence type="ECO:0000256" key="1">
    <source>
        <dbReference type="SAM" id="SignalP"/>
    </source>
</evidence>
<proteinExistence type="predicted"/>
<accession>A0A1R4GH42</accession>
<dbReference type="RefSeq" id="WP_077450317.1">
    <property type="nucleotide sequence ID" value="NZ_FUGE01000072.1"/>
</dbReference>
<dbReference type="EMBL" id="FUGE01000072">
    <property type="protein sequence ID" value="SJM67541.1"/>
    <property type="molecule type" value="Genomic_DNA"/>
</dbReference>
<evidence type="ECO:0008006" key="4">
    <source>
        <dbReference type="Google" id="ProtNLM"/>
    </source>
</evidence>
<dbReference type="OrthoDB" id="6653926at2"/>
<feature type="signal peptide" evidence="1">
    <location>
        <begin position="1"/>
        <end position="29"/>
    </location>
</feature>
<dbReference type="STRING" id="1945521.A1232T_00473"/>
<keyword evidence="3" id="KW-1185">Reference proteome</keyword>
<feature type="chain" id="PRO_5013340286" description="Lipoprotein" evidence="1">
    <location>
        <begin position="30"/>
        <end position="621"/>
    </location>
</feature>
<dbReference type="PROSITE" id="PS51257">
    <property type="entry name" value="PROKAR_LIPOPROTEIN"/>
    <property type="match status" value="1"/>
</dbReference>
<dbReference type="Proteomes" id="UP000188357">
    <property type="component" value="Unassembled WGS sequence"/>
</dbReference>
<gene>
    <name evidence="2" type="ORF">A1232T_00473</name>
</gene>